<evidence type="ECO:0000313" key="2">
    <source>
        <dbReference type="Ensembl" id="ENSPLAP00000003567.1"/>
    </source>
</evidence>
<evidence type="ECO:0000313" key="3">
    <source>
        <dbReference type="Proteomes" id="UP000261500"/>
    </source>
</evidence>
<protein>
    <recommendedName>
        <fullName evidence="1">CARD domain-containing protein</fullName>
    </recommendedName>
</protein>
<name>A0A3B3TSJ8_9TELE</name>
<organism evidence="2 3">
    <name type="scientific">Poecilia latipinna</name>
    <name type="common">sailfin molly</name>
    <dbReference type="NCBI Taxonomy" id="48699"/>
    <lineage>
        <taxon>Eukaryota</taxon>
        <taxon>Metazoa</taxon>
        <taxon>Chordata</taxon>
        <taxon>Craniata</taxon>
        <taxon>Vertebrata</taxon>
        <taxon>Euteleostomi</taxon>
        <taxon>Actinopterygii</taxon>
        <taxon>Neopterygii</taxon>
        <taxon>Teleostei</taxon>
        <taxon>Neoteleostei</taxon>
        <taxon>Acanthomorphata</taxon>
        <taxon>Ovalentaria</taxon>
        <taxon>Atherinomorphae</taxon>
        <taxon>Cyprinodontiformes</taxon>
        <taxon>Poeciliidae</taxon>
        <taxon>Poeciliinae</taxon>
        <taxon>Poecilia</taxon>
    </lineage>
</organism>
<reference evidence="2" key="1">
    <citation type="submission" date="2025-08" db="UniProtKB">
        <authorList>
            <consortium name="Ensembl"/>
        </authorList>
    </citation>
    <scope>IDENTIFICATION</scope>
</reference>
<dbReference type="InterPro" id="IPR001315">
    <property type="entry name" value="CARD"/>
</dbReference>
<dbReference type="GeneTree" id="ENSGT00940000175362"/>
<dbReference type="Gene3D" id="1.10.533.10">
    <property type="entry name" value="Death Domain, Fas"/>
    <property type="match status" value="1"/>
</dbReference>
<dbReference type="Pfam" id="PF00619">
    <property type="entry name" value="CARD"/>
    <property type="match status" value="1"/>
</dbReference>
<reference evidence="2" key="2">
    <citation type="submission" date="2025-09" db="UniProtKB">
        <authorList>
            <consortium name="Ensembl"/>
        </authorList>
    </citation>
    <scope>IDENTIFICATION</scope>
</reference>
<dbReference type="SUPFAM" id="SSF47986">
    <property type="entry name" value="DEATH domain"/>
    <property type="match status" value="1"/>
</dbReference>
<dbReference type="Ensembl" id="ENSPLAT00000011115.1">
    <property type="protein sequence ID" value="ENSPLAP00000003567.1"/>
    <property type="gene ID" value="ENSPLAG00000005095.1"/>
</dbReference>
<proteinExistence type="predicted"/>
<evidence type="ECO:0000259" key="1">
    <source>
        <dbReference type="PROSITE" id="PS50209"/>
    </source>
</evidence>
<dbReference type="InterPro" id="IPR011029">
    <property type="entry name" value="DEATH-like_dom_sf"/>
</dbReference>
<keyword evidence="3" id="KW-1185">Reference proteome</keyword>
<accession>A0A3B3TSJ8</accession>
<dbReference type="AlphaFoldDB" id="A0A3B3TSJ8"/>
<dbReference type="STRING" id="48699.ENSPLAP00000003567"/>
<dbReference type="GO" id="GO:0042981">
    <property type="term" value="P:regulation of apoptotic process"/>
    <property type="evidence" value="ECO:0007669"/>
    <property type="project" value="InterPro"/>
</dbReference>
<dbReference type="Proteomes" id="UP000261500">
    <property type="component" value="Unplaced"/>
</dbReference>
<sequence>MILDLRSVRPDFIDHVSNPVLDKLLDELQHCRVISDAEADQIRTKPRVEKARELIDTVRKKGAEASSRMTSALCSNDPYLSSELGLL</sequence>
<feature type="domain" description="CARD" evidence="1">
    <location>
        <begin position="5"/>
        <end position="87"/>
    </location>
</feature>
<dbReference type="PROSITE" id="PS50209">
    <property type="entry name" value="CARD"/>
    <property type="match status" value="1"/>
</dbReference>